<dbReference type="EMBL" id="WTXG01000032">
    <property type="protein sequence ID" value="KAI0297877.1"/>
    <property type="molecule type" value="Genomic_DNA"/>
</dbReference>
<proteinExistence type="predicted"/>
<name>A0AAD4QJG1_9AGAM</name>
<keyword evidence="1" id="KW-0812">Transmembrane</keyword>
<reference evidence="2" key="1">
    <citation type="journal article" date="2022" name="New Phytol.">
        <title>Evolutionary transition to the ectomycorrhizal habit in the genomes of a hyperdiverse lineage of mushroom-forming fungi.</title>
        <authorList>
            <person name="Looney B."/>
            <person name="Miyauchi S."/>
            <person name="Morin E."/>
            <person name="Drula E."/>
            <person name="Courty P.E."/>
            <person name="Kohler A."/>
            <person name="Kuo A."/>
            <person name="LaButti K."/>
            <person name="Pangilinan J."/>
            <person name="Lipzen A."/>
            <person name="Riley R."/>
            <person name="Andreopoulos W."/>
            <person name="He G."/>
            <person name="Johnson J."/>
            <person name="Nolan M."/>
            <person name="Tritt A."/>
            <person name="Barry K.W."/>
            <person name="Grigoriev I.V."/>
            <person name="Nagy L.G."/>
            <person name="Hibbett D."/>
            <person name="Henrissat B."/>
            <person name="Matheny P.B."/>
            <person name="Labbe J."/>
            <person name="Martin F.M."/>
        </authorList>
    </citation>
    <scope>NUCLEOTIDE SEQUENCE</scope>
    <source>
        <strain evidence="2">BPL690</strain>
    </source>
</reference>
<evidence type="ECO:0000313" key="3">
    <source>
        <dbReference type="Proteomes" id="UP001203297"/>
    </source>
</evidence>
<dbReference type="AlphaFoldDB" id="A0AAD4QJG1"/>
<keyword evidence="3" id="KW-1185">Reference proteome</keyword>
<comment type="caution">
    <text evidence="2">The sequence shown here is derived from an EMBL/GenBank/DDBJ whole genome shotgun (WGS) entry which is preliminary data.</text>
</comment>
<organism evidence="2 3">
    <name type="scientific">Multifurca ochricompacta</name>
    <dbReference type="NCBI Taxonomy" id="376703"/>
    <lineage>
        <taxon>Eukaryota</taxon>
        <taxon>Fungi</taxon>
        <taxon>Dikarya</taxon>
        <taxon>Basidiomycota</taxon>
        <taxon>Agaricomycotina</taxon>
        <taxon>Agaricomycetes</taxon>
        <taxon>Russulales</taxon>
        <taxon>Russulaceae</taxon>
        <taxon>Multifurca</taxon>
    </lineage>
</organism>
<feature type="transmembrane region" description="Helical" evidence="1">
    <location>
        <begin position="44"/>
        <end position="62"/>
    </location>
</feature>
<accession>A0AAD4QJG1</accession>
<gene>
    <name evidence="2" type="ORF">B0F90DRAFT_850579</name>
</gene>
<feature type="transmembrane region" description="Helical" evidence="1">
    <location>
        <begin position="12"/>
        <end position="38"/>
    </location>
</feature>
<evidence type="ECO:0000256" key="1">
    <source>
        <dbReference type="SAM" id="Phobius"/>
    </source>
</evidence>
<sequence length="224" mass="25176">MCFALECQYYLAGMLAVLCSAPRPSLGVALLGLFITMLNWALHLLPYVLFCSMIALSVLPPLRPLFPEVMYYPVYGQPNQVHVVYASPLPSSTSETRSLKLGAVIRILVFLLALPVSSIAENILFFPVRNFFLQTVECWFDMRYVQPAQATGIWPGVWTPIVNALRSSEFLAKFIDGLVGKDSCESLQTRMERALRFQPKQIRVRVTQGRSAMLTCNLPIRTPD</sequence>
<keyword evidence="1" id="KW-0472">Membrane</keyword>
<dbReference type="Proteomes" id="UP001203297">
    <property type="component" value="Unassembled WGS sequence"/>
</dbReference>
<keyword evidence="1" id="KW-1133">Transmembrane helix</keyword>
<feature type="transmembrane region" description="Helical" evidence="1">
    <location>
        <begin position="107"/>
        <end position="128"/>
    </location>
</feature>
<protein>
    <submittedName>
        <fullName evidence="2">Uncharacterized protein</fullName>
    </submittedName>
</protein>
<evidence type="ECO:0000313" key="2">
    <source>
        <dbReference type="EMBL" id="KAI0297877.1"/>
    </source>
</evidence>